<reference evidence="11 12" key="1">
    <citation type="journal article" date="2015" name="Microbiome">
        <title>Genomic resolution of linkages in carbon, nitrogen, and sulfur cycling among widespread estuary sediment bacteria.</title>
        <authorList>
            <person name="Baker B.J."/>
            <person name="Lazar C.S."/>
            <person name="Teske A.P."/>
            <person name="Dick G.J."/>
        </authorList>
    </citation>
    <scope>NUCLEOTIDE SEQUENCE [LARGE SCALE GENOMIC DNA]</scope>
    <source>
        <strain evidence="11">DG_24</strain>
    </source>
</reference>
<dbReference type="GO" id="GO:0017061">
    <property type="term" value="F:S-methyl-5-thioadenosine phosphorylase activity"/>
    <property type="evidence" value="ECO:0007669"/>
    <property type="project" value="UniProtKB-EC"/>
</dbReference>
<comment type="catalytic activity">
    <reaction evidence="9">
        <text>S-methyl-5'-thioadenosine + phosphate = 5-(methylsulfanyl)-alpha-D-ribose 1-phosphate + adenine</text>
        <dbReference type="Rhea" id="RHEA:11852"/>
        <dbReference type="ChEBI" id="CHEBI:16708"/>
        <dbReference type="ChEBI" id="CHEBI:17509"/>
        <dbReference type="ChEBI" id="CHEBI:43474"/>
        <dbReference type="ChEBI" id="CHEBI:58533"/>
        <dbReference type="EC" id="2.4.2.28"/>
    </reaction>
    <physiologicalReaction direction="left-to-right" evidence="9">
        <dbReference type="Rhea" id="RHEA:11853"/>
    </physiologicalReaction>
</comment>
<comment type="caution">
    <text evidence="11">The sequence shown here is derived from an EMBL/GenBank/DDBJ whole genome shotgun (WGS) entry which is preliminary data.</text>
</comment>
<comment type="catalytic activity">
    <reaction evidence="8">
        <text>adenosine + phosphate = alpha-D-ribose 1-phosphate + adenine</text>
        <dbReference type="Rhea" id="RHEA:27642"/>
        <dbReference type="ChEBI" id="CHEBI:16335"/>
        <dbReference type="ChEBI" id="CHEBI:16708"/>
        <dbReference type="ChEBI" id="CHEBI:43474"/>
        <dbReference type="ChEBI" id="CHEBI:57720"/>
        <dbReference type="EC" id="2.4.2.1"/>
    </reaction>
    <physiologicalReaction direction="left-to-right" evidence="8">
        <dbReference type="Rhea" id="RHEA:27643"/>
    </physiologicalReaction>
</comment>
<organism evidence="11 12">
    <name type="scientific">candidate division TA06 bacterium DG_24</name>
    <dbReference type="NCBI Taxonomy" id="1703770"/>
    <lineage>
        <taxon>Bacteria</taxon>
        <taxon>Bacteria division TA06</taxon>
    </lineage>
</organism>
<dbReference type="EMBL" id="LIZS01000011">
    <property type="protein sequence ID" value="KPJ53874.1"/>
    <property type="molecule type" value="Genomic_DNA"/>
</dbReference>
<evidence type="ECO:0000256" key="5">
    <source>
        <dbReference type="ARBA" id="ARBA00022801"/>
    </source>
</evidence>
<evidence type="ECO:0000256" key="8">
    <source>
        <dbReference type="ARBA" id="ARBA00048968"/>
    </source>
</evidence>
<dbReference type="PANTHER" id="PTHR30616:SF2">
    <property type="entry name" value="PURINE NUCLEOSIDE PHOSPHORYLASE LACC1"/>
    <property type="match status" value="1"/>
</dbReference>
<evidence type="ECO:0000256" key="4">
    <source>
        <dbReference type="ARBA" id="ARBA00022723"/>
    </source>
</evidence>
<evidence type="ECO:0000313" key="12">
    <source>
        <dbReference type="Proteomes" id="UP000052008"/>
    </source>
</evidence>
<evidence type="ECO:0000256" key="2">
    <source>
        <dbReference type="ARBA" id="ARBA00007353"/>
    </source>
</evidence>
<gene>
    <name evidence="11" type="ORF">AMJ39_02960</name>
</gene>
<dbReference type="PANTHER" id="PTHR30616">
    <property type="entry name" value="UNCHARACTERIZED PROTEIN YFIH"/>
    <property type="match status" value="1"/>
</dbReference>
<dbReference type="InterPro" id="IPR011324">
    <property type="entry name" value="Cytotoxic_necrot_fac-like_cat"/>
</dbReference>
<sequence length="248" mass="27028">MPEEAVAEGLIGVQSTRFGGVSGPPYDTLNLGQSVGDAEEIVRTNRERFFRAVGVDPSRIAFLEQVHGAKIVVASEPGPQGEGDGLLTAERGLFLSLSVADCPAVFLIDRRQGLLGLVHAGWRGTCARIVRQAIDLMGREFGANPSDFAVGFGAAIWPCCYAVDESVRDAFAREGWRWETIARQRWDGEWDLDLELANRLLLEEAGVEARSIVPSPACTGCRDDLLFSHRRSGGKTGRMLAVLGWRDE</sequence>
<evidence type="ECO:0000313" key="11">
    <source>
        <dbReference type="EMBL" id="KPJ53874.1"/>
    </source>
</evidence>
<proteinExistence type="inferred from homology"/>
<dbReference type="Gene3D" id="3.60.140.10">
    <property type="entry name" value="CNF1/YfiH-like putative cysteine hydrolases"/>
    <property type="match status" value="1"/>
</dbReference>
<comment type="catalytic activity">
    <reaction evidence="7">
        <text>adenosine + H2O + H(+) = inosine + NH4(+)</text>
        <dbReference type="Rhea" id="RHEA:24408"/>
        <dbReference type="ChEBI" id="CHEBI:15377"/>
        <dbReference type="ChEBI" id="CHEBI:15378"/>
        <dbReference type="ChEBI" id="CHEBI:16335"/>
        <dbReference type="ChEBI" id="CHEBI:17596"/>
        <dbReference type="ChEBI" id="CHEBI:28938"/>
        <dbReference type="EC" id="3.5.4.4"/>
    </reaction>
    <physiologicalReaction direction="left-to-right" evidence="7">
        <dbReference type="Rhea" id="RHEA:24409"/>
    </physiologicalReaction>
</comment>
<dbReference type="STRING" id="1703770.AMJ39_02960"/>
<evidence type="ECO:0000256" key="1">
    <source>
        <dbReference type="ARBA" id="ARBA00000553"/>
    </source>
</evidence>
<evidence type="ECO:0000256" key="9">
    <source>
        <dbReference type="ARBA" id="ARBA00049893"/>
    </source>
</evidence>
<dbReference type="Pfam" id="PF02578">
    <property type="entry name" value="Cu-oxidase_4"/>
    <property type="match status" value="1"/>
</dbReference>
<evidence type="ECO:0000256" key="7">
    <source>
        <dbReference type="ARBA" id="ARBA00047989"/>
    </source>
</evidence>
<dbReference type="AlphaFoldDB" id="A0A0S7WUM1"/>
<dbReference type="InterPro" id="IPR003730">
    <property type="entry name" value="Cu_polyphenol_OxRdtase"/>
</dbReference>
<accession>A0A0S7WUM1</accession>
<dbReference type="GO" id="GO:0005507">
    <property type="term" value="F:copper ion binding"/>
    <property type="evidence" value="ECO:0007669"/>
    <property type="project" value="TreeGrafter"/>
</dbReference>
<comment type="similarity">
    <text evidence="2 10">Belongs to the purine nucleoside phosphorylase YfiH/LACC1 family.</text>
</comment>
<keyword evidence="6" id="KW-0862">Zinc</keyword>
<keyword evidence="5" id="KW-0378">Hydrolase</keyword>
<protein>
    <recommendedName>
        <fullName evidence="10">Purine nucleoside phosphorylase</fullName>
    </recommendedName>
</protein>
<keyword evidence="3" id="KW-0808">Transferase</keyword>
<keyword evidence="4" id="KW-0479">Metal-binding</keyword>
<dbReference type="InterPro" id="IPR038371">
    <property type="entry name" value="Cu_polyphenol_OxRdtase_sf"/>
</dbReference>
<comment type="catalytic activity">
    <reaction evidence="1">
        <text>inosine + phosphate = alpha-D-ribose 1-phosphate + hypoxanthine</text>
        <dbReference type="Rhea" id="RHEA:27646"/>
        <dbReference type="ChEBI" id="CHEBI:17368"/>
        <dbReference type="ChEBI" id="CHEBI:17596"/>
        <dbReference type="ChEBI" id="CHEBI:43474"/>
        <dbReference type="ChEBI" id="CHEBI:57720"/>
        <dbReference type="EC" id="2.4.2.1"/>
    </reaction>
    <physiologicalReaction direction="left-to-right" evidence="1">
        <dbReference type="Rhea" id="RHEA:27647"/>
    </physiologicalReaction>
</comment>
<evidence type="ECO:0000256" key="3">
    <source>
        <dbReference type="ARBA" id="ARBA00022679"/>
    </source>
</evidence>
<evidence type="ECO:0000256" key="6">
    <source>
        <dbReference type="ARBA" id="ARBA00022833"/>
    </source>
</evidence>
<evidence type="ECO:0000256" key="10">
    <source>
        <dbReference type="RuleBase" id="RU361274"/>
    </source>
</evidence>
<dbReference type="NCBIfam" id="TIGR00726">
    <property type="entry name" value="peptidoglycan editing factor PgeF"/>
    <property type="match status" value="1"/>
</dbReference>
<dbReference type="Proteomes" id="UP000052008">
    <property type="component" value="Unassembled WGS sequence"/>
</dbReference>
<name>A0A0S7WUM1_UNCT6</name>
<dbReference type="CDD" id="cd16833">
    <property type="entry name" value="YfiH"/>
    <property type="match status" value="1"/>
</dbReference>
<dbReference type="SUPFAM" id="SSF64438">
    <property type="entry name" value="CNF1/YfiH-like putative cysteine hydrolases"/>
    <property type="match status" value="1"/>
</dbReference>
<dbReference type="GO" id="GO:0016787">
    <property type="term" value="F:hydrolase activity"/>
    <property type="evidence" value="ECO:0007669"/>
    <property type="project" value="UniProtKB-KW"/>
</dbReference>